<dbReference type="GO" id="GO:0048046">
    <property type="term" value="C:apoplast"/>
    <property type="evidence" value="ECO:0007669"/>
    <property type="project" value="UniProtKB-SubCell"/>
</dbReference>
<reference evidence="8 9" key="1">
    <citation type="journal article" date="2015" name="Proc. Natl. Acad. Sci. U.S.A.">
        <title>The resurrection genome of Boea hygrometrica: A blueprint for survival of dehydration.</title>
        <authorList>
            <person name="Xiao L."/>
            <person name="Yang G."/>
            <person name="Zhang L."/>
            <person name="Yang X."/>
            <person name="Zhao S."/>
            <person name="Ji Z."/>
            <person name="Zhou Q."/>
            <person name="Hu M."/>
            <person name="Wang Y."/>
            <person name="Chen M."/>
            <person name="Xu Y."/>
            <person name="Jin H."/>
            <person name="Xiao X."/>
            <person name="Hu G."/>
            <person name="Bao F."/>
            <person name="Hu Y."/>
            <person name="Wan P."/>
            <person name="Li L."/>
            <person name="Deng X."/>
            <person name="Kuang T."/>
            <person name="Xiang C."/>
            <person name="Zhu J.K."/>
            <person name="Oliver M.J."/>
            <person name="He Y."/>
        </authorList>
    </citation>
    <scope>NUCLEOTIDE SEQUENCE [LARGE SCALE GENOMIC DNA]</scope>
    <source>
        <strain evidence="9">cv. XS01</strain>
    </source>
</reference>
<dbReference type="OrthoDB" id="902148at2759"/>
<name>A0A2Z7CNV8_9LAMI</name>
<proteinExistence type="predicted"/>
<keyword evidence="9" id="KW-1185">Reference proteome</keyword>
<organism evidence="8 9">
    <name type="scientific">Dorcoceras hygrometricum</name>
    <dbReference type="NCBI Taxonomy" id="472368"/>
    <lineage>
        <taxon>Eukaryota</taxon>
        <taxon>Viridiplantae</taxon>
        <taxon>Streptophyta</taxon>
        <taxon>Embryophyta</taxon>
        <taxon>Tracheophyta</taxon>
        <taxon>Spermatophyta</taxon>
        <taxon>Magnoliopsida</taxon>
        <taxon>eudicotyledons</taxon>
        <taxon>Gunneridae</taxon>
        <taxon>Pentapetalae</taxon>
        <taxon>asterids</taxon>
        <taxon>lamiids</taxon>
        <taxon>Lamiales</taxon>
        <taxon>Gesneriaceae</taxon>
        <taxon>Didymocarpoideae</taxon>
        <taxon>Trichosporeae</taxon>
        <taxon>Loxocarpinae</taxon>
        <taxon>Dorcoceras</taxon>
    </lineage>
</organism>
<dbReference type="AlphaFoldDB" id="A0A2Z7CNV8"/>
<evidence type="ECO:0000256" key="2">
    <source>
        <dbReference type="ARBA" id="ARBA00004271"/>
    </source>
</evidence>
<dbReference type="Pfam" id="PF03181">
    <property type="entry name" value="BURP"/>
    <property type="match status" value="1"/>
</dbReference>
<keyword evidence="4" id="KW-0052">Apoplast</keyword>
<dbReference type="Proteomes" id="UP000250235">
    <property type="component" value="Unassembled WGS sequence"/>
</dbReference>
<evidence type="ECO:0000313" key="9">
    <source>
        <dbReference type="Proteomes" id="UP000250235"/>
    </source>
</evidence>
<sequence length="82" mass="9255">MFRDTYQCVYPVDLVEPKTGAPVNTLLAICHMDTSPWPENPVAFKLLKLRPGQGEACHWFTQVDLAWILDGESMQGRHGVVQ</sequence>
<comment type="subcellular location">
    <subcellularLocation>
        <location evidence="1">Secreted</location>
        <location evidence="1">Cell wall</location>
    </subcellularLocation>
    <subcellularLocation>
        <location evidence="2">Secreted</location>
        <location evidence="2">Extracellular space</location>
        <location evidence="2">Apoplast</location>
    </subcellularLocation>
</comment>
<dbReference type="PANTHER" id="PTHR31458:SF16">
    <property type="entry name" value="BURP DOMAIN-CONTAINING PROTEIN"/>
    <property type="match status" value="1"/>
</dbReference>
<keyword evidence="6" id="KW-0325">Glycoprotein</keyword>
<evidence type="ECO:0000256" key="6">
    <source>
        <dbReference type="ARBA" id="ARBA00023180"/>
    </source>
</evidence>
<dbReference type="EMBL" id="KQ993856">
    <property type="protein sequence ID" value="KZV48468.1"/>
    <property type="molecule type" value="Genomic_DNA"/>
</dbReference>
<evidence type="ECO:0000256" key="4">
    <source>
        <dbReference type="ARBA" id="ARBA00022523"/>
    </source>
</evidence>
<protein>
    <submittedName>
        <fullName evidence="8">BURP domain-containing protein 16-like</fullName>
    </submittedName>
</protein>
<gene>
    <name evidence="8" type="ORF">F511_18274</name>
</gene>
<evidence type="ECO:0000259" key="7">
    <source>
        <dbReference type="PROSITE" id="PS51277"/>
    </source>
</evidence>
<dbReference type="PANTHER" id="PTHR31458">
    <property type="entry name" value="POLYGALACTURONASE 1 BETA-LIKE PROTEIN 2"/>
    <property type="match status" value="1"/>
</dbReference>
<evidence type="ECO:0000256" key="5">
    <source>
        <dbReference type="ARBA" id="ARBA00022729"/>
    </source>
</evidence>
<keyword evidence="5" id="KW-0732">Signal</keyword>
<evidence type="ECO:0000256" key="1">
    <source>
        <dbReference type="ARBA" id="ARBA00004191"/>
    </source>
</evidence>
<evidence type="ECO:0000256" key="3">
    <source>
        <dbReference type="ARBA" id="ARBA00022512"/>
    </source>
</evidence>
<keyword evidence="3" id="KW-0964">Secreted</keyword>
<keyword evidence="3" id="KW-0134">Cell wall</keyword>
<accession>A0A2Z7CNV8</accession>
<evidence type="ECO:0000313" key="8">
    <source>
        <dbReference type="EMBL" id="KZV48468.1"/>
    </source>
</evidence>
<dbReference type="PROSITE" id="PS51277">
    <property type="entry name" value="BURP"/>
    <property type="match status" value="1"/>
</dbReference>
<dbReference type="InterPro" id="IPR051897">
    <property type="entry name" value="PG-associated_BURP"/>
</dbReference>
<dbReference type="InterPro" id="IPR004873">
    <property type="entry name" value="BURP_dom"/>
</dbReference>
<feature type="domain" description="BURP" evidence="7">
    <location>
        <begin position="1"/>
        <end position="70"/>
    </location>
</feature>